<name>A0A1Y2DYA9_9PEZI</name>
<evidence type="ECO:0000256" key="5">
    <source>
        <dbReference type="ARBA" id="ARBA00029691"/>
    </source>
</evidence>
<dbReference type="PANTHER" id="PTHR23058:SF5">
    <property type="entry name" value="PEROXISOMAL MEMBRANE PROTEIN PEX14"/>
    <property type="match status" value="1"/>
</dbReference>
<evidence type="ECO:0000256" key="8">
    <source>
        <dbReference type="SAM" id="MobiDB-lite"/>
    </source>
</evidence>
<protein>
    <recommendedName>
        <fullName evidence="4 7">Peroxisomal membrane protein PEX14</fullName>
    </recommendedName>
    <alternativeName>
        <fullName evidence="5 7">Peroxin-14</fullName>
    </alternativeName>
</protein>
<evidence type="ECO:0000256" key="4">
    <source>
        <dbReference type="ARBA" id="ARBA00029502"/>
    </source>
</evidence>
<dbReference type="Proteomes" id="UP000193689">
    <property type="component" value="Unassembled WGS sequence"/>
</dbReference>
<proteinExistence type="inferred from homology"/>
<dbReference type="GO" id="GO:1990429">
    <property type="term" value="C:peroxisomal importomer complex"/>
    <property type="evidence" value="ECO:0007669"/>
    <property type="project" value="TreeGrafter"/>
</dbReference>
<evidence type="ECO:0000313" key="11">
    <source>
        <dbReference type="Proteomes" id="UP000193689"/>
    </source>
</evidence>
<evidence type="ECO:0000256" key="7">
    <source>
        <dbReference type="RuleBase" id="RU367032"/>
    </source>
</evidence>
<comment type="similarity">
    <text evidence="1 7">Belongs to the peroxin-14 family.</text>
</comment>
<feature type="region of interest" description="Disordered" evidence="8">
    <location>
        <begin position="103"/>
        <end position="149"/>
    </location>
</feature>
<feature type="region of interest" description="Disordered" evidence="8">
    <location>
        <begin position="39"/>
        <end position="72"/>
    </location>
</feature>
<evidence type="ECO:0000256" key="6">
    <source>
        <dbReference type="ARBA" id="ARBA00046271"/>
    </source>
</evidence>
<comment type="subcellular location">
    <subcellularLocation>
        <location evidence="6 7">Peroxisome membrane</location>
    </subcellularLocation>
</comment>
<dbReference type="EMBL" id="MCFJ01000007">
    <property type="protein sequence ID" value="ORY64227.1"/>
    <property type="molecule type" value="Genomic_DNA"/>
</dbReference>
<keyword evidence="3 7" id="KW-0576">Peroxisome</keyword>
<sequence>MSAITVLAFWAAARRGRDAMARHHYNLFDIMAESDKTKVLDWQQTPSDNPPENAESVSESRPTLEQARRFLDDDAVRTSSLEKKAEFLKSKGFGDEEIQKLLGGEAEPQQAKTEVETKSEPPETSKDVTQPRPSTVSSQALSTTPSSTPPIITYPEFLTHSPRPPPLITPTRLLNIFTVSGTAWTFLYGAARFIVEPMVETLNESRTDYYSHVNSKLSELVEKLEGAASEVPYKNGKLLKSDENVDVDDNSSYDDPTELFHRDIGTQTSPPPLAFPRGTAAGSTEAPIDVQARRLAQLTSSLQDLTDMYTKKAENSTDLHNTVREIRDDVDKLAYPPMPEYTSLYGGPGFGTGRSSEPNDEYQKTKDAIRSVKGLFLSARNFPAAAAVRQDSVASAR</sequence>
<dbReference type="RefSeq" id="XP_040715641.1">
    <property type="nucleotide sequence ID" value="XM_040863873.1"/>
</dbReference>
<dbReference type="InterPro" id="IPR025655">
    <property type="entry name" value="PEX14"/>
</dbReference>
<evidence type="ECO:0000313" key="10">
    <source>
        <dbReference type="EMBL" id="ORY64227.1"/>
    </source>
</evidence>
<evidence type="ECO:0000259" key="9">
    <source>
        <dbReference type="Pfam" id="PF04695"/>
    </source>
</evidence>
<dbReference type="GO" id="GO:0005778">
    <property type="term" value="C:peroxisomal membrane"/>
    <property type="evidence" value="ECO:0007669"/>
    <property type="project" value="UniProtKB-SubCell"/>
</dbReference>
<feature type="compositionally biased region" description="Polar residues" evidence="8">
    <location>
        <begin position="127"/>
        <end position="141"/>
    </location>
</feature>
<keyword evidence="7" id="KW-0813">Transport</keyword>
<comment type="caution">
    <text evidence="10">The sequence shown here is derived from an EMBL/GenBank/DDBJ whole genome shotgun (WGS) entry which is preliminary data.</text>
</comment>
<dbReference type="GO" id="GO:0016560">
    <property type="term" value="P:protein import into peroxisome matrix, docking"/>
    <property type="evidence" value="ECO:0007669"/>
    <property type="project" value="UniProtKB-UniRule"/>
</dbReference>
<dbReference type="InterPro" id="IPR036388">
    <property type="entry name" value="WH-like_DNA-bd_sf"/>
</dbReference>
<dbReference type="AlphaFoldDB" id="A0A1Y2DYA9"/>
<reference evidence="10 11" key="1">
    <citation type="submission" date="2016-07" db="EMBL/GenBank/DDBJ databases">
        <title>Pervasive Adenine N6-methylation of Active Genes in Fungi.</title>
        <authorList>
            <consortium name="DOE Joint Genome Institute"/>
            <person name="Mondo S.J."/>
            <person name="Dannebaum R.O."/>
            <person name="Kuo R.C."/>
            <person name="Labutti K."/>
            <person name="Haridas S."/>
            <person name="Kuo A."/>
            <person name="Salamov A."/>
            <person name="Ahrendt S.R."/>
            <person name="Lipzen A."/>
            <person name="Sullivan W."/>
            <person name="Andreopoulos W.B."/>
            <person name="Clum A."/>
            <person name="Lindquist E."/>
            <person name="Daum C."/>
            <person name="Ramamoorthy G.K."/>
            <person name="Gryganskyi A."/>
            <person name="Culley D."/>
            <person name="Magnuson J.K."/>
            <person name="James T.Y."/>
            <person name="O'Malley M.A."/>
            <person name="Stajich J.E."/>
            <person name="Spatafora J.W."/>
            <person name="Visel A."/>
            <person name="Grigoriev I.V."/>
        </authorList>
    </citation>
    <scope>NUCLEOTIDE SEQUENCE [LARGE SCALE GENOMIC DNA]</scope>
    <source>
        <strain evidence="10 11">CBS 129021</strain>
    </source>
</reference>
<keyword evidence="7" id="KW-0472">Membrane</keyword>
<gene>
    <name evidence="10" type="ORF">BCR38DRAFT_485363</name>
</gene>
<feature type="compositionally biased region" description="Basic and acidic residues" evidence="8">
    <location>
        <begin position="113"/>
        <end position="126"/>
    </location>
</feature>
<feature type="region of interest" description="Disordered" evidence="8">
    <location>
        <begin position="344"/>
        <end position="364"/>
    </location>
</feature>
<dbReference type="InParanoid" id="A0A1Y2DYA9"/>
<keyword evidence="7" id="KW-0653">Protein transport</keyword>
<dbReference type="GO" id="GO:0005102">
    <property type="term" value="F:signaling receptor binding"/>
    <property type="evidence" value="ECO:0007669"/>
    <property type="project" value="TreeGrafter"/>
</dbReference>
<evidence type="ECO:0000256" key="3">
    <source>
        <dbReference type="ARBA" id="ARBA00023140"/>
    </source>
</evidence>
<evidence type="ECO:0000256" key="1">
    <source>
        <dbReference type="ARBA" id="ARBA00005443"/>
    </source>
</evidence>
<dbReference type="PANTHER" id="PTHR23058">
    <property type="entry name" value="PEROXISOMAL MEMBRANE PROTEIN PEX14"/>
    <property type="match status" value="1"/>
</dbReference>
<keyword evidence="11" id="KW-1185">Reference proteome</keyword>
<dbReference type="Gene3D" id="1.10.10.10">
    <property type="entry name" value="Winged helix-like DNA-binding domain superfamily/Winged helix DNA-binding domain"/>
    <property type="match status" value="1"/>
</dbReference>
<organism evidence="10 11">
    <name type="scientific">Pseudomassariella vexata</name>
    <dbReference type="NCBI Taxonomy" id="1141098"/>
    <lineage>
        <taxon>Eukaryota</taxon>
        <taxon>Fungi</taxon>
        <taxon>Dikarya</taxon>
        <taxon>Ascomycota</taxon>
        <taxon>Pezizomycotina</taxon>
        <taxon>Sordariomycetes</taxon>
        <taxon>Xylariomycetidae</taxon>
        <taxon>Amphisphaeriales</taxon>
        <taxon>Pseudomassariaceae</taxon>
        <taxon>Pseudomassariella</taxon>
    </lineage>
</organism>
<feature type="domain" description="Peroxisome membrane anchor protein Pex14p N-terminal" evidence="9">
    <location>
        <begin position="61"/>
        <end position="103"/>
    </location>
</feature>
<dbReference type="InterPro" id="IPR006785">
    <property type="entry name" value="Pex14_N"/>
</dbReference>
<accession>A0A1Y2DYA9</accession>
<evidence type="ECO:0000256" key="2">
    <source>
        <dbReference type="ARBA" id="ARBA00023010"/>
    </source>
</evidence>
<keyword evidence="2" id="KW-0811">Translocation</keyword>
<comment type="function">
    <text evidence="7">Component of the PEX13-PEX14 docking complex, a translocon channel that specifically mediates the import of peroxisomal cargo proteins bound to PEX5 receptor. The PEX13-PEX14 docking complex forms a large import pore which can be opened to a diameter of about 9 nm. Mechanistically, PEX5 receptor along with cargo proteins associates with the PEX14 subunit of the PEX13-PEX14 docking complex in the cytosol, leading to the insertion of the receptor into the organelle membrane with the concomitant translocation of the cargo into the peroxisome matrix.</text>
</comment>
<dbReference type="OrthoDB" id="441517at2759"/>
<dbReference type="GeneID" id="63780085"/>
<dbReference type="Pfam" id="PF04695">
    <property type="entry name" value="Pex14_N"/>
    <property type="match status" value="1"/>
</dbReference>